<accession>A0ABQ3DZF9</accession>
<dbReference type="PANTHER" id="PTHR42830">
    <property type="entry name" value="OSMOTICALLY INDUCIBLE FAMILY PROTEIN"/>
    <property type="match status" value="1"/>
</dbReference>
<comment type="caution">
    <text evidence="1">The sequence shown here is derived from an EMBL/GenBank/DDBJ whole genome shotgun (WGS) entry which is preliminary data.</text>
</comment>
<name>A0ABQ3DZF9_9GAMM</name>
<dbReference type="Gene3D" id="3.30.300.20">
    <property type="match status" value="1"/>
</dbReference>
<sequence>MAASTINLELSWKDGFKGGGKIVGKEFSTDISIPAEYGGPGKGSNPKELYTASTAACFISTLTAMVGGKKLPLQQLSVDTQADIDGDDFVITHTANVVLESAASDEEVEKTKEVVIKADENCVVGNLARKAGVEVNVKPVVTKA</sequence>
<dbReference type="RefSeq" id="WP_189444242.1">
    <property type="nucleotide sequence ID" value="NZ_BMZI01000003.1"/>
</dbReference>
<protein>
    <recommendedName>
        <fullName evidence="3">Osmotically inducible protein OsmC</fullName>
    </recommendedName>
</protein>
<organism evidence="1 2">
    <name type="scientific">Salinicola rhizosphaerae</name>
    <dbReference type="NCBI Taxonomy" id="1443141"/>
    <lineage>
        <taxon>Bacteria</taxon>
        <taxon>Pseudomonadati</taxon>
        <taxon>Pseudomonadota</taxon>
        <taxon>Gammaproteobacteria</taxon>
        <taxon>Oceanospirillales</taxon>
        <taxon>Halomonadaceae</taxon>
        <taxon>Salinicola</taxon>
    </lineage>
</organism>
<evidence type="ECO:0008006" key="3">
    <source>
        <dbReference type="Google" id="ProtNLM"/>
    </source>
</evidence>
<dbReference type="InterPro" id="IPR052707">
    <property type="entry name" value="OsmC_Ohr_Peroxiredoxin"/>
</dbReference>
<dbReference type="PANTHER" id="PTHR42830:SF2">
    <property type="entry name" value="OSMC_OHR FAMILY PROTEIN"/>
    <property type="match status" value="1"/>
</dbReference>
<evidence type="ECO:0000313" key="1">
    <source>
        <dbReference type="EMBL" id="GHB18738.1"/>
    </source>
</evidence>
<dbReference type="InterPro" id="IPR036102">
    <property type="entry name" value="OsmC/Ohrsf"/>
</dbReference>
<proteinExistence type="predicted"/>
<reference evidence="2" key="1">
    <citation type="journal article" date="2019" name="Int. J. Syst. Evol. Microbiol.">
        <title>The Global Catalogue of Microorganisms (GCM) 10K type strain sequencing project: providing services to taxonomists for standard genome sequencing and annotation.</title>
        <authorList>
            <consortium name="The Broad Institute Genomics Platform"/>
            <consortium name="The Broad Institute Genome Sequencing Center for Infectious Disease"/>
            <person name="Wu L."/>
            <person name="Ma J."/>
        </authorList>
    </citation>
    <scope>NUCLEOTIDE SEQUENCE [LARGE SCALE GENOMIC DNA]</scope>
    <source>
        <strain evidence="2">KCTC 32998</strain>
    </source>
</reference>
<dbReference type="InterPro" id="IPR015946">
    <property type="entry name" value="KH_dom-like_a/b"/>
</dbReference>
<evidence type="ECO:0000313" key="2">
    <source>
        <dbReference type="Proteomes" id="UP000646745"/>
    </source>
</evidence>
<dbReference type="SUPFAM" id="SSF82784">
    <property type="entry name" value="OsmC-like"/>
    <property type="match status" value="1"/>
</dbReference>
<dbReference type="Pfam" id="PF02566">
    <property type="entry name" value="OsmC"/>
    <property type="match status" value="1"/>
</dbReference>
<keyword evidence="2" id="KW-1185">Reference proteome</keyword>
<dbReference type="EMBL" id="BMZI01000003">
    <property type="protein sequence ID" value="GHB18738.1"/>
    <property type="molecule type" value="Genomic_DNA"/>
</dbReference>
<dbReference type="Proteomes" id="UP000646745">
    <property type="component" value="Unassembled WGS sequence"/>
</dbReference>
<dbReference type="InterPro" id="IPR003718">
    <property type="entry name" value="OsmC/Ohr_fam"/>
</dbReference>
<gene>
    <name evidence="1" type="ORF">GCM10009038_17240</name>
</gene>